<dbReference type="PANTHER" id="PTHR21180">
    <property type="entry name" value="ENDONUCLEASE/EXONUCLEASE/PHOSPHATASE FAMILY DOMAIN-CONTAINING PROTEIN 1"/>
    <property type="match status" value="1"/>
</dbReference>
<gene>
    <name evidence="2" type="ordered locus">Cpha266_2285</name>
</gene>
<dbReference type="STRING" id="290317.Cpha266_2285"/>
<dbReference type="GO" id="GO:0003677">
    <property type="term" value="F:DNA binding"/>
    <property type="evidence" value="ECO:0007669"/>
    <property type="project" value="InterPro"/>
</dbReference>
<dbReference type="InterPro" id="IPR051675">
    <property type="entry name" value="Endo/Exo/Phosphatase_dom_1"/>
</dbReference>
<protein>
    <submittedName>
        <fullName evidence="2">Helix-hairpin-helix motif protein</fullName>
    </submittedName>
</protein>
<name>A1BIQ0_CHLPD</name>
<evidence type="ECO:0000259" key="1">
    <source>
        <dbReference type="SMART" id="SM00278"/>
    </source>
</evidence>
<dbReference type="SMART" id="SM00278">
    <property type="entry name" value="HhH1"/>
    <property type="match status" value="2"/>
</dbReference>
<sequence>MNPFDQLSRKLSLTRTEVSVISLLLLFLLLGGVVKQFHLAERSATLSKAIQKERYQEADVDSLIRLASIAEQHGTAAVDTDFSEEIAAASEETGRSTKSGNRSGGKKVFSGTISFNKASEKQLQKIPGVGPVMAKRLVAFRASKGGRVSNVEQLLEVKGIGKKKLEVLRKHLTME</sequence>
<dbReference type="RefSeq" id="WP_011746068.1">
    <property type="nucleotide sequence ID" value="NC_008639.1"/>
</dbReference>
<dbReference type="SUPFAM" id="SSF47781">
    <property type="entry name" value="RuvA domain 2-like"/>
    <property type="match status" value="1"/>
</dbReference>
<feature type="domain" description="Helix-hairpin-helix DNA-binding motif class 1" evidence="1">
    <location>
        <begin position="121"/>
        <end position="140"/>
    </location>
</feature>
<evidence type="ECO:0000313" key="2">
    <source>
        <dbReference type="EMBL" id="ABL66277.1"/>
    </source>
</evidence>
<dbReference type="Gene3D" id="1.10.150.320">
    <property type="entry name" value="Photosystem II 12 kDa extrinsic protein"/>
    <property type="match status" value="1"/>
</dbReference>
<dbReference type="Proteomes" id="UP000008701">
    <property type="component" value="Chromosome"/>
</dbReference>
<dbReference type="InterPro" id="IPR010994">
    <property type="entry name" value="RuvA_2-like"/>
</dbReference>
<reference evidence="2 3" key="1">
    <citation type="submission" date="2006-12" db="EMBL/GenBank/DDBJ databases">
        <title>Complete sequence of Chlorobium phaeobacteroides DSM 266.</title>
        <authorList>
            <consortium name="US DOE Joint Genome Institute"/>
            <person name="Copeland A."/>
            <person name="Lucas S."/>
            <person name="Lapidus A."/>
            <person name="Barry K."/>
            <person name="Detter J.C."/>
            <person name="Glavina del Rio T."/>
            <person name="Hammon N."/>
            <person name="Israni S."/>
            <person name="Pitluck S."/>
            <person name="Goltsman E."/>
            <person name="Schmutz J."/>
            <person name="Larimer F."/>
            <person name="Land M."/>
            <person name="Hauser L."/>
            <person name="Mikhailova N."/>
            <person name="Li T."/>
            <person name="Overmann J."/>
            <person name="Bryant D.A."/>
            <person name="Richardson P."/>
        </authorList>
    </citation>
    <scope>NUCLEOTIDE SEQUENCE [LARGE SCALE GENOMIC DNA]</scope>
    <source>
        <strain evidence="2 3">DSM 266</strain>
    </source>
</reference>
<proteinExistence type="predicted"/>
<dbReference type="OrthoDB" id="9790239at2"/>
<organism evidence="2 3">
    <name type="scientific">Chlorobium phaeobacteroides (strain DSM 266 / SMG 266 / 2430)</name>
    <dbReference type="NCBI Taxonomy" id="290317"/>
    <lineage>
        <taxon>Bacteria</taxon>
        <taxon>Pseudomonadati</taxon>
        <taxon>Chlorobiota</taxon>
        <taxon>Chlorobiia</taxon>
        <taxon>Chlorobiales</taxon>
        <taxon>Chlorobiaceae</taxon>
        <taxon>Chlorobium/Pelodictyon group</taxon>
        <taxon>Chlorobium</taxon>
    </lineage>
</organism>
<dbReference type="PANTHER" id="PTHR21180:SF32">
    <property type="entry name" value="ENDONUCLEASE_EXONUCLEASE_PHOSPHATASE FAMILY DOMAIN-CONTAINING PROTEIN 1"/>
    <property type="match status" value="1"/>
</dbReference>
<dbReference type="HOGENOM" id="CLU_1560217_0_0_10"/>
<dbReference type="KEGG" id="cph:Cpha266_2285"/>
<dbReference type="GO" id="GO:0006281">
    <property type="term" value="P:DNA repair"/>
    <property type="evidence" value="ECO:0007669"/>
    <property type="project" value="InterPro"/>
</dbReference>
<dbReference type="InterPro" id="IPR003583">
    <property type="entry name" value="Hlx-hairpin-Hlx_DNA-bd_motif"/>
</dbReference>
<accession>A1BIQ0</accession>
<dbReference type="EMBL" id="CP000492">
    <property type="protein sequence ID" value="ABL66277.1"/>
    <property type="molecule type" value="Genomic_DNA"/>
</dbReference>
<dbReference type="Pfam" id="PF12836">
    <property type="entry name" value="HHH_3"/>
    <property type="match status" value="1"/>
</dbReference>
<keyword evidence="3" id="KW-1185">Reference proteome</keyword>
<dbReference type="AlphaFoldDB" id="A1BIQ0"/>
<dbReference type="eggNOG" id="COG1555">
    <property type="taxonomic scope" value="Bacteria"/>
</dbReference>
<feature type="domain" description="Helix-hairpin-helix DNA-binding motif class 1" evidence="1">
    <location>
        <begin position="152"/>
        <end position="171"/>
    </location>
</feature>
<evidence type="ECO:0000313" key="3">
    <source>
        <dbReference type="Proteomes" id="UP000008701"/>
    </source>
</evidence>